<accession>W5SB13</accession>
<gene>
    <name evidence="1" type="ORF">BHY_1179</name>
</gene>
<sequence length="269" mass="29720">MKYIFCKRRYYMGYVKIISIAALLLTINCKSDNNRLNAKSDAKIAKETAKSVEESTTEQVSKLTGLEITKIKALSTEELAKIAAGAKSKSEDSKKGIDHFKKTTGKAKLEVNDIPNLIKAIKNSAEKIEIAFKALLNAGYNGPVANAVKSNIDSGIKMLTLLDKLLDIATRTTHNSRELEIKKTIKQFNTHNPSLQIYINESGAHTKAYIRIIMTNVSRYFFNGVYDELSDNLDQAPSNLKEALTSLKEAADSISTAAGIIELCFNSNY</sequence>
<protein>
    <submittedName>
        <fullName evidence="1">Uncharacterized protein</fullName>
    </submittedName>
</protein>
<name>W5SB13_9SPIR</name>
<proteinExistence type="predicted"/>
<dbReference type="EMBL" id="CP004158">
    <property type="protein sequence ID" value="AHH04130.1"/>
    <property type="molecule type" value="Genomic_DNA"/>
</dbReference>
<evidence type="ECO:0000313" key="1">
    <source>
        <dbReference type="EMBL" id="AHH04130.1"/>
    </source>
</evidence>
<reference evidence="1" key="1">
    <citation type="submission" date="2013-02" db="EMBL/GenBank/DDBJ databases">
        <title>Comparative genomics of Borrelia species.</title>
        <authorList>
            <person name="Schwan T.G."/>
            <person name="Raffel S.J."/>
            <person name="Porcella S.F."/>
        </authorList>
    </citation>
    <scope>NUCLEOTIDE SEQUENCE</scope>
    <source>
        <strain evidence="1">YOR</strain>
        <plasmid evidence="1">unnamed</plasmid>
    </source>
</reference>
<dbReference type="HOGENOM" id="CLU_1033150_0_0_12"/>
<dbReference type="AlphaFoldDB" id="W5SB13"/>
<geneLocation type="plasmid" evidence="1">
    <name>unnamed</name>
</geneLocation>
<keyword evidence="1" id="KW-0614">Plasmid</keyword>
<organism evidence="1">
    <name type="scientific">Borrelia nietonii YOR</name>
    <dbReference type="NCBI Taxonomy" id="1293576"/>
    <lineage>
        <taxon>Bacteria</taxon>
        <taxon>Pseudomonadati</taxon>
        <taxon>Spirochaetota</taxon>
        <taxon>Spirochaetia</taxon>
        <taxon>Spirochaetales</taxon>
        <taxon>Borreliaceae</taxon>
        <taxon>Borrelia</taxon>
        <taxon>Borrelia nietonii</taxon>
    </lineage>
</organism>